<organism evidence="3 4">
    <name type="scientific">Sporosarcina jeotgali</name>
    <dbReference type="NCBI Taxonomy" id="3020056"/>
    <lineage>
        <taxon>Bacteria</taxon>
        <taxon>Bacillati</taxon>
        <taxon>Bacillota</taxon>
        <taxon>Bacilli</taxon>
        <taxon>Bacillales</taxon>
        <taxon>Caryophanaceae</taxon>
        <taxon>Sporosarcina</taxon>
    </lineage>
</organism>
<evidence type="ECO:0000259" key="2">
    <source>
        <dbReference type="Pfam" id="PF00561"/>
    </source>
</evidence>
<sequence length="277" mass="31212">MKTIQQRNNVKVIGKGEQTILLAHGFGCDQSMWQYIAPALAENYRVILFDYVGAGDSDITAYQSEKYSSAHGYKKDILDIIDELELKDIHFVGHSVSSMIGMLAAIERPECFKKFVMIGPSPCYINEPGYTGGFEASDIAELLTMMEMNFTGWANYLAPVVTDPAKDPQLTKNMEQSFVSVDPQIAREFAEMTFMSDHRKGLASMTVPTLIIQCSDDSIVPIEVGDYLHAHLPASTLHVMQVKGHYPHMSKPTETRQLIEEFFLINTEEDEWQWKNG</sequence>
<reference evidence="3 4" key="1">
    <citation type="submission" date="2023-01" db="EMBL/GenBank/DDBJ databases">
        <title>Sporosarcina sp. nov., isolated from Korean tranditional fermented seafood 'Jeotgal'.</title>
        <authorList>
            <person name="Yang A.-I."/>
        </authorList>
    </citation>
    <scope>NUCLEOTIDE SEQUENCE [LARGE SCALE GENOMIC DNA]</scope>
    <source>
        <strain evidence="3 4">B2O-1</strain>
    </source>
</reference>
<dbReference type="InterPro" id="IPR029058">
    <property type="entry name" value="AB_hydrolase_fold"/>
</dbReference>
<dbReference type="Pfam" id="PF00561">
    <property type="entry name" value="Abhydrolase_1"/>
    <property type="match status" value="1"/>
</dbReference>
<keyword evidence="4" id="KW-1185">Reference proteome</keyword>
<keyword evidence="3" id="KW-0378">Hydrolase</keyword>
<evidence type="ECO:0000313" key="4">
    <source>
        <dbReference type="Proteomes" id="UP001303532"/>
    </source>
</evidence>
<accession>A0ABZ0KTX7</accession>
<evidence type="ECO:0000313" key="3">
    <source>
        <dbReference type="EMBL" id="WOV83887.1"/>
    </source>
</evidence>
<dbReference type="Gene3D" id="3.40.50.1820">
    <property type="entry name" value="alpha/beta hydrolase"/>
    <property type="match status" value="1"/>
</dbReference>
<comment type="similarity">
    <text evidence="1">Belongs to the AB hydrolase superfamily.</text>
</comment>
<feature type="domain" description="AB hydrolase-1" evidence="2">
    <location>
        <begin position="19"/>
        <end position="252"/>
    </location>
</feature>
<dbReference type="EMBL" id="CP116341">
    <property type="protein sequence ID" value="WOV83887.1"/>
    <property type="molecule type" value="Genomic_DNA"/>
</dbReference>
<proteinExistence type="inferred from homology"/>
<gene>
    <name evidence="3" type="ORF">PGH26_13540</name>
</gene>
<protein>
    <submittedName>
        <fullName evidence="3">Alpha/beta hydrolase</fullName>
    </submittedName>
</protein>
<dbReference type="GO" id="GO:0016787">
    <property type="term" value="F:hydrolase activity"/>
    <property type="evidence" value="ECO:0007669"/>
    <property type="project" value="UniProtKB-KW"/>
</dbReference>
<dbReference type="RefSeq" id="WP_323691577.1">
    <property type="nucleotide sequence ID" value="NZ_CP116341.1"/>
</dbReference>
<dbReference type="Proteomes" id="UP001303532">
    <property type="component" value="Chromosome"/>
</dbReference>
<dbReference type="SUPFAM" id="SSF53474">
    <property type="entry name" value="alpha/beta-Hydrolases"/>
    <property type="match status" value="1"/>
</dbReference>
<dbReference type="PANTHER" id="PTHR43039">
    <property type="entry name" value="ESTERASE-RELATED"/>
    <property type="match status" value="1"/>
</dbReference>
<evidence type="ECO:0000256" key="1">
    <source>
        <dbReference type="ARBA" id="ARBA00008645"/>
    </source>
</evidence>
<name>A0ABZ0KTX7_9BACL</name>
<dbReference type="InterPro" id="IPR000073">
    <property type="entry name" value="AB_hydrolase_1"/>
</dbReference>
<dbReference type="PRINTS" id="PR00111">
    <property type="entry name" value="ABHYDROLASE"/>
</dbReference>